<feature type="binding site" evidence="9">
    <location>
        <position position="294"/>
    </location>
    <ligand>
        <name>[4Fe-4S] cluster</name>
        <dbReference type="ChEBI" id="CHEBI:49883"/>
        <label>2</label>
    </ligand>
</feature>
<evidence type="ECO:0000256" key="7">
    <source>
        <dbReference type="ARBA" id="ARBA00023004"/>
    </source>
</evidence>
<keyword evidence="5 9" id="KW-0671">Queuosine biosynthesis</keyword>
<comment type="cofactor">
    <cofactor evidence="9">
        <name>[4Fe-4S] cluster</name>
        <dbReference type="ChEBI" id="CHEBI:49883"/>
    </cofactor>
    <text evidence="9">Binds 2 [4Fe-4S] clusters per monomer.</text>
</comment>
<sequence length="404" mass="44025">MSDASASGGEARAERQFDEAALRALAQNIKTWGRELGFGAIGISDTDLSAAEAPLAAWLEAGCHGEMDYMAKHGMKRARPAELVAGTLRVITARIAYLPQQSMSGKPAESERHEAPHNRDWRAAEQARLADPSAAVVSIYARGRDYHKVMRNRLQHLSEKIQAEIGAFGYRVFTDSAPVLEVELAQKAGIGWRGKHTLLLQRDAGSLFFLGEIYVDVPLPTDAETSPEVAPETPGSHCGSCSRCIGACPTGAIVGPYKVDARLCISYLTIELKGSIPVEMRPLIGNRVYGCDDCQLVCPWNKFAQAAPVADFDVRHGLDRASLLELFAWSADEFDTRMQGSAIRRIGYESWLRNLAVGMGNALRASPDALSDEAREAIVEALTRRADDPSPLVREHVQWALEAA</sequence>
<comment type="subunit">
    <text evidence="9">Monomer.</text>
</comment>
<comment type="catalytic activity">
    <reaction evidence="9">
        <text>epoxyqueuosine(34) in tRNA + AH2 = queuosine(34) in tRNA + A + H2O</text>
        <dbReference type="Rhea" id="RHEA:32159"/>
        <dbReference type="Rhea" id="RHEA-COMP:18571"/>
        <dbReference type="Rhea" id="RHEA-COMP:18582"/>
        <dbReference type="ChEBI" id="CHEBI:13193"/>
        <dbReference type="ChEBI" id="CHEBI:15377"/>
        <dbReference type="ChEBI" id="CHEBI:17499"/>
        <dbReference type="ChEBI" id="CHEBI:194431"/>
        <dbReference type="ChEBI" id="CHEBI:194443"/>
        <dbReference type="EC" id="1.17.99.6"/>
    </reaction>
</comment>
<feature type="binding site" evidence="9">
    <location>
        <position position="248"/>
    </location>
    <ligand>
        <name>[4Fe-4S] cluster</name>
        <dbReference type="ChEBI" id="CHEBI:49883"/>
        <label>2</label>
    </ligand>
</feature>
<reference evidence="11 12" key="1">
    <citation type="journal article" date="2012" name="J. Bacteriol.">
        <title>Complete Genome Sequence of Burkholderia phenoliruptrix BR3459a (CLA1), a Heat-Tolerant, Nitrogen-Fixing Symbiont of Mimosa flocculosa.</title>
        <authorList>
            <person name="de Oliveira Cunha C."/>
            <person name="Goda Zuleta L.F."/>
            <person name="Paula de Almeida L.G."/>
            <person name="Prioli Ciapina L."/>
            <person name="Lustrino Borges W."/>
            <person name="Pitard R.M."/>
            <person name="Baldani J.I."/>
            <person name="Straliotto R."/>
            <person name="de Faria S.M."/>
            <person name="Hungria M."/>
            <person name="Sousa Cavada B."/>
            <person name="Mercante F.M."/>
            <person name="Ribeiro de Vasconcelos A.T."/>
        </authorList>
    </citation>
    <scope>NUCLEOTIDE SEQUENCE [LARGE SCALE GENOMIC DNA]</scope>
    <source>
        <strain evidence="11 12">BR3459a</strain>
    </source>
</reference>
<evidence type="ECO:0000256" key="5">
    <source>
        <dbReference type="ARBA" id="ARBA00022785"/>
    </source>
</evidence>
<keyword evidence="4 9" id="KW-0479">Metal-binding</keyword>
<evidence type="ECO:0000256" key="4">
    <source>
        <dbReference type="ARBA" id="ARBA00022723"/>
    </source>
</evidence>
<dbReference type="STRING" id="1229205.BUPH_03392"/>
<dbReference type="KEGG" id="bpx:BUPH_03392"/>
<proteinExistence type="inferred from homology"/>
<keyword evidence="8 9" id="KW-0411">Iron-sulfur</keyword>
<dbReference type="HAMAP" id="MF_00916">
    <property type="entry name" value="QueG"/>
    <property type="match status" value="1"/>
</dbReference>
<evidence type="ECO:0000256" key="8">
    <source>
        <dbReference type="ARBA" id="ARBA00023014"/>
    </source>
</evidence>
<evidence type="ECO:0000256" key="3">
    <source>
        <dbReference type="ARBA" id="ARBA00022694"/>
    </source>
</evidence>
<keyword evidence="9" id="KW-0170">Cobalt</keyword>
<dbReference type="EMBL" id="CP003863">
    <property type="protein sequence ID" value="AFT86963.1"/>
    <property type="molecule type" value="Genomic_DNA"/>
</dbReference>
<evidence type="ECO:0000259" key="10">
    <source>
        <dbReference type="PROSITE" id="PS51379"/>
    </source>
</evidence>
<dbReference type="InterPro" id="IPR017900">
    <property type="entry name" value="4Fe4S_Fe_S_CS"/>
</dbReference>
<feature type="binding site" evidence="9">
    <location>
        <begin position="291"/>
        <end position="292"/>
    </location>
    <ligand>
        <name>cob(II)alamin</name>
        <dbReference type="ChEBI" id="CHEBI:16304"/>
    </ligand>
</feature>
<dbReference type="AlphaFoldDB" id="K0DSQ3"/>
<dbReference type="GO" id="GO:0031419">
    <property type="term" value="F:cobalamin binding"/>
    <property type="evidence" value="ECO:0007669"/>
    <property type="project" value="UniProtKB-KW"/>
</dbReference>
<comment type="cofactor">
    <cofactor evidence="9">
        <name>cob(II)alamin</name>
        <dbReference type="ChEBI" id="CHEBI:16304"/>
    </cofactor>
</comment>
<dbReference type="PROSITE" id="PS00198">
    <property type="entry name" value="4FE4S_FER_1"/>
    <property type="match status" value="1"/>
</dbReference>
<dbReference type="HOGENOM" id="CLU_030790_0_1_4"/>
<feature type="binding site" evidence="9">
    <location>
        <position position="241"/>
    </location>
    <ligand>
        <name>[4Fe-4S] cluster</name>
        <dbReference type="ChEBI" id="CHEBI:49883"/>
        <label>1</label>
    </ligand>
</feature>
<feature type="binding site" evidence="9">
    <location>
        <position position="199"/>
    </location>
    <ligand>
        <name>cob(II)alamin</name>
        <dbReference type="ChEBI" id="CHEBI:16304"/>
    </ligand>
</feature>
<dbReference type="InterPro" id="IPR017896">
    <property type="entry name" value="4Fe4S_Fe-S-bd"/>
</dbReference>
<keyword evidence="7 9" id="KW-0408">Iron</keyword>
<dbReference type="Gene3D" id="3.30.70.20">
    <property type="match status" value="1"/>
</dbReference>
<comment type="subcellular location">
    <subcellularLocation>
        <location evidence="9">Cytoplasm</location>
    </subcellularLocation>
</comment>
<feature type="binding site" evidence="9">
    <location>
        <position position="291"/>
    </location>
    <ligand>
        <name>[4Fe-4S] cluster</name>
        <dbReference type="ChEBI" id="CHEBI:49883"/>
        <label>2</label>
    </ligand>
</feature>
<organism evidence="11 12">
    <name type="scientific">Paraburkholderia phenoliruptrix BR3459a</name>
    <dbReference type="NCBI Taxonomy" id="1229205"/>
    <lineage>
        <taxon>Bacteria</taxon>
        <taxon>Pseudomonadati</taxon>
        <taxon>Pseudomonadota</taxon>
        <taxon>Betaproteobacteria</taxon>
        <taxon>Burkholderiales</taxon>
        <taxon>Burkholderiaceae</taxon>
        <taxon>Paraburkholderia</taxon>
    </lineage>
</organism>
<feature type="binding site" evidence="9">
    <location>
        <position position="273"/>
    </location>
    <ligand>
        <name>tRNA</name>
        <dbReference type="ChEBI" id="CHEBI:17843"/>
    </ligand>
</feature>
<dbReference type="NCBIfam" id="TIGR00276">
    <property type="entry name" value="tRNA epoxyqueuosine(34) reductase QueG"/>
    <property type="match status" value="1"/>
</dbReference>
<dbReference type="GO" id="GO:0051539">
    <property type="term" value="F:4 iron, 4 sulfur cluster binding"/>
    <property type="evidence" value="ECO:0007669"/>
    <property type="project" value="UniProtKB-KW"/>
</dbReference>
<evidence type="ECO:0000256" key="2">
    <source>
        <dbReference type="ARBA" id="ARBA00022490"/>
    </source>
</evidence>
<dbReference type="InterPro" id="IPR004453">
    <property type="entry name" value="QueG"/>
</dbReference>
<feature type="binding site" evidence="9">
    <location>
        <position position="244"/>
    </location>
    <ligand>
        <name>[4Fe-4S] cluster</name>
        <dbReference type="ChEBI" id="CHEBI:49883"/>
        <label>1</label>
    </ligand>
</feature>
<evidence type="ECO:0000256" key="6">
    <source>
        <dbReference type="ARBA" id="ARBA00023002"/>
    </source>
</evidence>
<protein>
    <recommendedName>
        <fullName evidence="9">Epoxyqueuosine reductase</fullName>
        <ecNumber evidence="9">1.17.99.6</ecNumber>
    </recommendedName>
    <alternativeName>
        <fullName evidence="9">Queuosine biosynthesis protein QueG</fullName>
    </alternativeName>
</protein>
<feature type="binding site" evidence="9">
    <location>
        <position position="77"/>
    </location>
    <ligand>
        <name>cob(II)alamin</name>
        <dbReference type="ChEBI" id="CHEBI:16304"/>
    </ligand>
</feature>
<feature type="binding site" evidence="9">
    <location>
        <position position="298"/>
    </location>
    <ligand>
        <name>[4Fe-4S] cluster</name>
        <dbReference type="ChEBI" id="CHEBI:49883"/>
        <label>1</label>
    </ligand>
</feature>
<dbReference type="PANTHER" id="PTHR30002">
    <property type="entry name" value="EPOXYQUEUOSINE REDUCTASE"/>
    <property type="match status" value="1"/>
</dbReference>
<dbReference type="Pfam" id="PF08331">
    <property type="entry name" value="QueG_DUF1730"/>
    <property type="match status" value="1"/>
</dbReference>
<dbReference type="FunFam" id="3.30.70.20:FF:000017">
    <property type="entry name" value="Epoxyqueuosine reductase"/>
    <property type="match status" value="1"/>
</dbReference>
<dbReference type="PANTHER" id="PTHR30002:SF4">
    <property type="entry name" value="EPOXYQUEUOSINE REDUCTASE"/>
    <property type="match status" value="1"/>
</dbReference>
<evidence type="ECO:0000313" key="11">
    <source>
        <dbReference type="EMBL" id="AFT86963.1"/>
    </source>
</evidence>
<dbReference type="GO" id="GO:0005737">
    <property type="term" value="C:cytoplasm"/>
    <property type="evidence" value="ECO:0007669"/>
    <property type="project" value="UniProtKB-SubCell"/>
</dbReference>
<evidence type="ECO:0000256" key="1">
    <source>
        <dbReference type="ARBA" id="ARBA00022485"/>
    </source>
</evidence>
<feature type="binding site" evidence="9">
    <location>
        <position position="210"/>
    </location>
    <ligand>
        <name>cob(II)alamin</name>
        <dbReference type="ChEBI" id="CHEBI:16304"/>
    </ligand>
</feature>
<feature type="binding site" evidence="9">
    <location>
        <position position="238"/>
    </location>
    <ligand>
        <name>[4Fe-4S] cluster</name>
        <dbReference type="ChEBI" id="CHEBI:49883"/>
        <label>1</label>
    </ligand>
</feature>
<comment type="function">
    <text evidence="9">Catalyzes the conversion of epoxyqueuosine (oQ) to queuosine (Q), which is a hypermodified base found in the wobble positions of tRNA(Asp), tRNA(Asn), tRNA(His) and tRNA(Tyr).</text>
</comment>
<feature type="binding site" evidence="9">
    <location>
        <position position="175"/>
    </location>
    <ligand>
        <name>cob(II)alamin</name>
        <dbReference type="ChEBI" id="CHEBI:16304"/>
    </ligand>
</feature>
<evidence type="ECO:0000313" key="12">
    <source>
        <dbReference type="Proteomes" id="UP000010105"/>
    </source>
</evidence>
<dbReference type="UniPathway" id="UPA00392"/>
<dbReference type="EC" id="1.17.99.6" evidence="9"/>
<dbReference type="GO" id="GO:0008616">
    <property type="term" value="P:tRNA queuosine(34) biosynthetic process"/>
    <property type="evidence" value="ECO:0007669"/>
    <property type="project" value="UniProtKB-UniRule"/>
</dbReference>
<comment type="caution">
    <text evidence="9">Lacks conserved residue(s) required for the propagation of feature annotation.</text>
</comment>
<dbReference type="PATRIC" id="fig|1229205.11.peg.3255"/>
<keyword evidence="6 9" id="KW-0560">Oxidoreductase</keyword>
<keyword evidence="2 9" id="KW-0963">Cytoplasm</keyword>
<dbReference type="Pfam" id="PF13484">
    <property type="entry name" value="Fer4_16"/>
    <property type="match status" value="1"/>
</dbReference>
<feature type="binding site" evidence="9">
    <location>
        <position position="266"/>
    </location>
    <ligand>
        <name>cob(II)alamin</name>
        <dbReference type="ChEBI" id="CHEBI:16304"/>
    </ligand>
</feature>
<evidence type="ECO:0000256" key="9">
    <source>
        <dbReference type="HAMAP-Rule" id="MF_00916"/>
    </source>
</evidence>
<comment type="pathway">
    <text evidence="9">tRNA modification; tRNA-queuosine biosynthesis.</text>
</comment>
<dbReference type="SUPFAM" id="SSF54862">
    <property type="entry name" value="4Fe-4S ferredoxins"/>
    <property type="match status" value="1"/>
</dbReference>
<feature type="binding site" evidence="9">
    <location>
        <position position="264"/>
    </location>
    <ligand>
        <name>[4Fe-4S] cluster</name>
        <dbReference type="ChEBI" id="CHEBI:49883"/>
        <label>2</label>
    </ligand>
</feature>
<dbReference type="GO" id="GO:0052693">
    <property type="term" value="F:epoxyqueuosine reductase activity"/>
    <property type="evidence" value="ECO:0007669"/>
    <property type="project" value="UniProtKB-UniRule"/>
</dbReference>
<keyword evidence="9" id="KW-0846">Cobalamin</keyword>
<gene>
    <name evidence="9" type="primary">queG</name>
    <name evidence="11" type="ORF">BUPH_03392</name>
</gene>
<comment type="similarity">
    <text evidence="9">Belongs to the QueG family.</text>
</comment>
<dbReference type="eggNOG" id="COG1600">
    <property type="taxonomic scope" value="Bacteria"/>
</dbReference>
<feature type="domain" description="4Fe-4S ferredoxin-type" evidence="10">
    <location>
        <begin position="229"/>
        <end position="258"/>
    </location>
</feature>
<feature type="active site" description="Proton donor" evidence="9">
    <location>
        <position position="175"/>
    </location>
</feature>
<accession>K0DSQ3</accession>
<keyword evidence="3 9" id="KW-0819">tRNA processing</keyword>
<dbReference type="GO" id="GO:0046872">
    <property type="term" value="F:metal ion binding"/>
    <property type="evidence" value="ECO:0007669"/>
    <property type="project" value="UniProtKB-KW"/>
</dbReference>
<keyword evidence="1 9" id="KW-0004">4Fe-4S</keyword>
<dbReference type="InterPro" id="IPR013542">
    <property type="entry name" value="QueG_DUF1730"/>
</dbReference>
<name>K0DSQ3_9BURK</name>
<dbReference type="Proteomes" id="UP000010105">
    <property type="component" value="Chromosome 1"/>
</dbReference>
<dbReference type="PROSITE" id="PS51379">
    <property type="entry name" value="4FE4S_FER_2"/>
    <property type="match status" value="1"/>
</dbReference>